<dbReference type="GO" id="GO:0016020">
    <property type="term" value="C:membrane"/>
    <property type="evidence" value="ECO:0007669"/>
    <property type="project" value="UniProtKB-SubCell"/>
</dbReference>
<dbReference type="PROSITE" id="PS00221">
    <property type="entry name" value="MIP"/>
    <property type="match status" value="1"/>
</dbReference>
<feature type="transmembrane region" description="Helical" evidence="7">
    <location>
        <begin position="31"/>
        <end position="53"/>
    </location>
</feature>
<evidence type="ECO:0000256" key="2">
    <source>
        <dbReference type="ARBA" id="ARBA00022448"/>
    </source>
</evidence>
<proteinExistence type="predicted"/>
<keyword evidence="4 7" id="KW-1133">Transmembrane helix</keyword>
<dbReference type="Gene3D" id="1.20.1080.10">
    <property type="entry name" value="Glycerol uptake facilitator protein"/>
    <property type="match status" value="1"/>
</dbReference>
<dbReference type="InterPro" id="IPR000425">
    <property type="entry name" value="MIP"/>
</dbReference>
<evidence type="ECO:0000256" key="7">
    <source>
        <dbReference type="SAM" id="Phobius"/>
    </source>
</evidence>
<keyword evidence="2" id="KW-0813">Transport</keyword>
<dbReference type="PANTHER" id="PTHR45724:SF13">
    <property type="entry name" value="AQUAPORIN NIP1-1-RELATED"/>
    <property type="match status" value="1"/>
</dbReference>
<dbReference type="PANTHER" id="PTHR45724">
    <property type="entry name" value="AQUAPORIN NIP2-1"/>
    <property type="match status" value="1"/>
</dbReference>
<accession>E6PIT5</accession>
<dbReference type="InterPro" id="IPR022357">
    <property type="entry name" value="MIP_CS"/>
</dbReference>
<comment type="caution">
    <text evidence="8">The sequence shown here is derived from an EMBL/GenBank/DDBJ whole genome shotgun (WGS) entry which is preliminary data.</text>
</comment>
<feature type="transmembrane region" description="Helical" evidence="7">
    <location>
        <begin position="178"/>
        <end position="199"/>
    </location>
</feature>
<feature type="transmembrane region" description="Helical" evidence="7">
    <location>
        <begin position="147"/>
        <end position="166"/>
    </location>
</feature>
<comment type="subcellular location">
    <subcellularLocation>
        <location evidence="1">Membrane</location>
        <topology evidence="1">Multi-pass membrane protein</topology>
    </subcellularLocation>
</comment>
<dbReference type="InterPro" id="IPR034294">
    <property type="entry name" value="Aquaporin_transptr"/>
</dbReference>
<feature type="region of interest" description="Disordered" evidence="6">
    <location>
        <begin position="249"/>
        <end position="274"/>
    </location>
</feature>
<dbReference type="EMBL" id="CABL01000019">
    <property type="protein sequence ID" value="CBH76376.1"/>
    <property type="molecule type" value="Genomic_DNA"/>
</dbReference>
<dbReference type="AlphaFoldDB" id="E6PIT5"/>
<organism evidence="8">
    <name type="scientific">mine drainage metagenome</name>
    <dbReference type="NCBI Taxonomy" id="410659"/>
    <lineage>
        <taxon>unclassified sequences</taxon>
        <taxon>metagenomes</taxon>
        <taxon>ecological metagenomes</taxon>
    </lineage>
</organism>
<evidence type="ECO:0000256" key="6">
    <source>
        <dbReference type="SAM" id="MobiDB-lite"/>
    </source>
</evidence>
<dbReference type="InterPro" id="IPR023271">
    <property type="entry name" value="Aquaporin-like"/>
</dbReference>
<evidence type="ECO:0000256" key="3">
    <source>
        <dbReference type="ARBA" id="ARBA00022692"/>
    </source>
</evidence>
<feature type="transmembrane region" description="Helical" evidence="7">
    <location>
        <begin position="73"/>
        <end position="96"/>
    </location>
</feature>
<dbReference type="GO" id="GO:0015267">
    <property type="term" value="F:channel activity"/>
    <property type="evidence" value="ECO:0007669"/>
    <property type="project" value="InterPro"/>
</dbReference>
<dbReference type="Pfam" id="PF00230">
    <property type="entry name" value="MIP"/>
    <property type="match status" value="1"/>
</dbReference>
<evidence type="ECO:0000313" key="8">
    <source>
        <dbReference type="EMBL" id="CBH76376.1"/>
    </source>
</evidence>
<reference evidence="8" key="1">
    <citation type="submission" date="2009-10" db="EMBL/GenBank/DDBJ databases">
        <title>Diversity of trophic interactions inside an arsenic-rich microbial ecosystem.</title>
        <authorList>
            <person name="Bertin P.N."/>
            <person name="Heinrich-Salmeron A."/>
            <person name="Pelletier E."/>
            <person name="Goulhen-Chollet F."/>
            <person name="Arsene-Ploetze F."/>
            <person name="Gallien S."/>
            <person name="Calteau A."/>
            <person name="Vallenet D."/>
            <person name="Casiot C."/>
            <person name="Chane-Woon-Ming B."/>
            <person name="Giloteaux L."/>
            <person name="Barakat M."/>
            <person name="Bonnefoy V."/>
            <person name="Bruneel O."/>
            <person name="Chandler M."/>
            <person name="Cleiss J."/>
            <person name="Duran R."/>
            <person name="Elbaz-Poulichet F."/>
            <person name="Fonknechten N."/>
            <person name="Lauga B."/>
            <person name="Mornico D."/>
            <person name="Ortet P."/>
            <person name="Schaeffer C."/>
            <person name="Siguier P."/>
            <person name="Alexander Thil Smith A."/>
            <person name="Van Dorsselaer A."/>
            <person name="Weissenbach J."/>
            <person name="Medigue C."/>
            <person name="Le Paslier D."/>
        </authorList>
    </citation>
    <scope>NUCLEOTIDE SEQUENCE</scope>
</reference>
<evidence type="ECO:0000256" key="5">
    <source>
        <dbReference type="ARBA" id="ARBA00023136"/>
    </source>
</evidence>
<feature type="transmembrane region" description="Helical" evidence="7">
    <location>
        <begin position="108"/>
        <end position="127"/>
    </location>
</feature>
<keyword evidence="5 7" id="KW-0472">Membrane</keyword>
<sequence length="274" mass="27671">MSDRRAAQTQRMLRSTGVPAFEEPAHEWRRIFAETWGTFLLVLVAAGAAVGATKSTGITLGMQVAAPGLMVMAIIYFMGAVSGAHLNPAVTLAFAVRGNFPWNRVPGYLGAQCIGSIAAVAFLRLMFGDVGRLGATLPGVGVGNIKATIVEIVLTAGLVSTILGTASGARNTGANCALAVGGYIVLAGFWAASLSGASMNPVRSFAPDLLRGDLSTTGVYVAGPIIGALIAVAFEWILKGPPTAAGSSAAQGSLDATGGASQDTNHGEGPGALT</sequence>
<protein>
    <submittedName>
        <fullName evidence="8">Major intrinsic protein</fullName>
    </submittedName>
</protein>
<evidence type="ECO:0000256" key="1">
    <source>
        <dbReference type="ARBA" id="ARBA00004141"/>
    </source>
</evidence>
<feature type="transmembrane region" description="Helical" evidence="7">
    <location>
        <begin position="219"/>
        <end position="238"/>
    </location>
</feature>
<dbReference type="PRINTS" id="PR00783">
    <property type="entry name" value="MINTRINSICP"/>
</dbReference>
<gene>
    <name evidence="8" type="ORF">CARN1_0856</name>
</gene>
<name>E6PIT5_9ZZZZ</name>
<dbReference type="SUPFAM" id="SSF81338">
    <property type="entry name" value="Aquaporin-like"/>
    <property type="match status" value="1"/>
</dbReference>
<evidence type="ECO:0000256" key="4">
    <source>
        <dbReference type="ARBA" id="ARBA00022989"/>
    </source>
</evidence>
<keyword evidence="3 7" id="KW-0812">Transmembrane</keyword>